<dbReference type="STRING" id="1036808.A0A0C3A8D8"/>
<evidence type="ECO:0000256" key="2">
    <source>
        <dbReference type="ARBA" id="ARBA00005179"/>
    </source>
</evidence>
<comment type="pathway">
    <text evidence="2">Secondary metabolite biosynthesis.</text>
</comment>
<evidence type="ECO:0000256" key="6">
    <source>
        <dbReference type="ARBA" id="ARBA00023002"/>
    </source>
</evidence>
<proteinExistence type="inferred from homology"/>
<name>A0A0C3A8D8_9AGAM</name>
<dbReference type="GO" id="GO:0004497">
    <property type="term" value="F:monooxygenase activity"/>
    <property type="evidence" value="ECO:0007669"/>
    <property type="project" value="UniProtKB-KW"/>
</dbReference>
<dbReference type="GO" id="GO:0005506">
    <property type="term" value="F:iron ion binding"/>
    <property type="evidence" value="ECO:0007669"/>
    <property type="project" value="InterPro"/>
</dbReference>
<evidence type="ECO:0000256" key="5">
    <source>
        <dbReference type="ARBA" id="ARBA00022723"/>
    </source>
</evidence>
<evidence type="ECO:0008006" key="14">
    <source>
        <dbReference type="Google" id="ProtNLM"/>
    </source>
</evidence>
<dbReference type="GO" id="GO:0016705">
    <property type="term" value="F:oxidoreductase activity, acting on paired donors, with incorporation or reduction of molecular oxygen"/>
    <property type="evidence" value="ECO:0007669"/>
    <property type="project" value="InterPro"/>
</dbReference>
<accession>A0A0C3A8D8</accession>
<dbReference type="PRINTS" id="PR00385">
    <property type="entry name" value="P450"/>
</dbReference>
<dbReference type="GO" id="GO:0020037">
    <property type="term" value="F:heme binding"/>
    <property type="evidence" value="ECO:0007669"/>
    <property type="project" value="InterPro"/>
</dbReference>
<organism evidence="12 13">
    <name type="scientific">Scleroderma citrinum Foug A</name>
    <dbReference type="NCBI Taxonomy" id="1036808"/>
    <lineage>
        <taxon>Eukaryota</taxon>
        <taxon>Fungi</taxon>
        <taxon>Dikarya</taxon>
        <taxon>Basidiomycota</taxon>
        <taxon>Agaricomycotina</taxon>
        <taxon>Agaricomycetes</taxon>
        <taxon>Agaricomycetidae</taxon>
        <taxon>Boletales</taxon>
        <taxon>Sclerodermatineae</taxon>
        <taxon>Sclerodermataceae</taxon>
        <taxon>Scleroderma</taxon>
    </lineage>
</organism>
<evidence type="ECO:0000256" key="4">
    <source>
        <dbReference type="ARBA" id="ARBA00022617"/>
    </source>
</evidence>
<dbReference type="SUPFAM" id="SSF48264">
    <property type="entry name" value="Cytochrome P450"/>
    <property type="match status" value="1"/>
</dbReference>
<gene>
    <name evidence="12" type="ORF">SCLCIDRAFT_102186</name>
</gene>
<dbReference type="Pfam" id="PF00067">
    <property type="entry name" value="p450"/>
    <property type="match status" value="1"/>
</dbReference>
<dbReference type="PANTHER" id="PTHR46300">
    <property type="entry name" value="P450, PUTATIVE (EUROFUNG)-RELATED-RELATED"/>
    <property type="match status" value="1"/>
</dbReference>
<dbReference type="InterPro" id="IPR017972">
    <property type="entry name" value="Cyt_P450_CS"/>
</dbReference>
<evidence type="ECO:0000256" key="3">
    <source>
        <dbReference type="ARBA" id="ARBA00010617"/>
    </source>
</evidence>
<dbReference type="HOGENOM" id="CLU_001570_2_3_1"/>
<dbReference type="EMBL" id="KN822005">
    <property type="protein sequence ID" value="KIM69983.1"/>
    <property type="molecule type" value="Genomic_DNA"/>
</dbReference>
<dbReference type="PROSITE" id="PS00086">
    <property type="entry name" value="CYTOCHROME_P450"/>
    <property type="match status" value="1"/>
</dbReference>
<reference evidence="12 13" key="1">
    <citation type="submission" date="2014-04" db="EMBL/GenBank/DDBJ databases">
        <authorList>
            <consortium name="DOE Joint Genome Institute"/>
            <person name="Kuo A."/>
            <person name="Kohler A."/>
            <person name="Nagy L.G."/>
            <person name="Floudas D."/>
            <person name="Copeland A."/>
            <person name="Barry K.W."/>
            <person name="Cichocki N."/>
            <person name="Veneault-Fourrey C."/>
            <person name="LaButti K."/>
            <person name="Lindquist E.A."/>
            <person name="Lipzen A."/>
            <person name="Lundell T."/>
            <person name="Morin E."/>
            <person name="Murat C."/>
            <person name="Sun H."/>
            <person name="Tunlid A."/>
            <person name="Henrissat B."/>
            <person name="Grigoriev I.V."/>
            <person name="Hibbett D.S."/>
            <person name="Martin F."/>
            <person name="Nordberg H.P."/>
            <person name="Cantor M.N."/>
            <person name="Hua S.X."/>
        </authorList>
    </citation>
    <scope>NUCLEOTIDE SEQUENCE [LARGE SCALE GENOMIC DNA]</scope>
    <source>
        <strain evidence="12 13">Foug A</strain>
    </source>
</reference>
<dbReference type="Proteomes" id="UP000053989">
    <property type="component" value="Unassembled WGS sequence"/>
</dbReference>
<keyword evidence="13" id="KW-1185">Reference proteome</keyword>
<feature type="binding site" description="axial binding residue" evidence="9">
    <location>
        <position position="435"/>
    </location>
    <ligand>
        <name>heme</name>
        <dbReference type="ChEBI" id="CHEBI:30413"/>
    </ligand>
    <ligandPart>
        <name>Fe</name>
        <dbReference type="ChEBI" id="CHEBI:18248"/>
    </ligandPart>
</feature>
<dbReference type="InterPro" id="IPR050364">
    <property type="entry name" value="Cytochrome_P450_fung"/>
</dbReference>
<dbReference type="InterPro" id="IPR001128">
    <property type="entry name" value="Cyt_P450"/>
</dbReference>
<dbReference type="AlphaFoldDB" id="A0A0C3A8D8"/>
<sequence>MDHSTMSSTLTLSAAGAILLLLWLTFRGKAQALPYPPGPKGLPIIGNALDIDPKAPQLTYAEWGKTYGDIVYSRIFGKGFLIVNSDKAARRLADKRSAIYSDRPSFPLYKLFGIDRMTGLLKYGDEWKTHRKLFNLSLRPEVVAQYHDLYLSNAHRLLQNLQRDGCKLFENIRLFSGALALELTYGRKVEDEDDSTLKLADDAITLLNDGTSLEKAGILLTFPILRHFPSWFPGLGVKNEALRCKKLISTMSDVPFSDAKGRLESGVLQQCLLSDFLNHGDVEEAAAKHATAGVYLAGAETTASTLECLILALLLYPDVQAKIHAELDAVVGKGNLPTFADRAHLPYLQAVLYETMRWCPVLPLGLPHATTTSDVYEGYHIPKDCIVLFNVWAMSRDFSNPEDFDPGRHLASDGKLAPQAKQNNTIFFGFGRRFCPGHYFADNALWAAAAVLLSALRFENPRDSAGNIIQVKPKFTHVSITSRPMPFECSITTRIRKADRQRQNVT</sequence>
<dbReference type="Gene3D" id="1.10.630.10">
    <property type="entry name" value="Cytochrome P450"/>
    <property type="match status" value="1"/>
</dbReference>
<evidence type="ECO:0000256" key="7">
    <source>
        <dbReference type="ARBA" id="ARBA00023004"/>
    </source>
</evidence>
<evidence type="ECO:0000313" key="13">
    <source>
        <dbReference type="Proteomes" id="UP000053989"/>
    </source>
</evidence>
<dbReference type="OrthoDB" id="2789670at2759"/>
<reference evidence="13" key="2">
    <citation type="submission" date="2015-01" db="EMBL/GenBank/DDBJ databases">
        <title>Evolutionary Origins and Diversification of the Mycorrhizal Mutualists.</title>
        <authorList>
            <consortium name="DOE Joint Genome Institute"/>
            <consortium name="Mycorrhizal Genomics Consortium"/>
            <person name="Kohler A."/>
            <person name="Kuo A."/>
            <person name="Nagy L.G."/>
            <person name="Floudas D."/>
            <person name="Copeland A."/>
            <person name="Barry K.W."/>
            <person name="Cichocki N."/>
            <person name="Veneault-Fourrey C."/>
            <person name="LaButti K."/>
            <person name="Lindquist E.A."/>
            <person name="Lipzen A."/>
            <person name="Lundell T."/>
            <person name="Morin E."/>
            <person name="Murat C."/>
            <person name="Riley R."/>
            <person name="Ohm R."/>
            <person name="Sun H."/>
            <person name="Tunlid A."/>
            <person name="Henrissat B."/>
            <person name="Grigoriev I.V."/>
            <person name="Hibbett D.S."/>
            <person name="Martin F."/>
        </authorList>
    </citation>
    <scope>NUCLEOTIDE SEQUENCE [LARGE SCALE GENOMIC DNA]</scope>
    <source>
        <strain evidence="13">Foug A</strain>
    </source>
</reference>
<evidence type="ECO:0000256" key="8">
    <source>
        <dbReference type="ARBA" id="ARBA00023033"/>
    </source>
</evidence>
<feature type="signal peptide" evidence="11">
    <location>
        <begin position="1"/>
        <end position="32"/>
    </location>
</feature>
<keyword evidence="6 10" id="KW-0560">Oxidoreductase</keyword>
<dbReference type="InterPro" id="IPR002401">
    <property type="entry name" value="Cyt_P450_E_grp-I"/>
</dbReference>
<keyword evidence="8 10" id="KW-0503">Monooxygenase</keyword>
<dbReference type="CDD" id="cd11065">
    <property type="entry name" value="CYP64-like"/>
    <property type="match status" value="1"/>
</dbReference>
<dbReference type="PRINTS" id="PR00463">
    <property type="entry name" value="EP450I"/>
</dbReference>
<feature type="chain" id="PRO_5002172226" description="Cytochrome P450" evidence="11">
    <location>
        <begin position="33"/>
        <end position="506"/>
    </location>
</feature>
<dbReference type="PANTHER" id="PTHR46300:SF7">
    <property type="entry name" value="P450, PUTATIVE (EUROFUNG)-RELATED"/>
    <property type="match status" value="1"/>
</dbReference>
<evidence type="ECO:0000256" key="1">
    <source>
        <dbReference type="ARBA" id="ARBA00001971"/>
    </source>
</evidence>
<keyword evidence="4 9" id="KW-0349">Heme</keyword>
<protein>
    <recommendedName>
        <fullName evidence="14">Cytochrome P450</fullName>
    </recommendedName>
</protein>
<evidence type="ECO:0000313" key="12">
    <source>
        <dbReference type="EMBL" id="KIM69983.1"/>
    </source>
</evidence>
<keyword evidence="11" id="KW-0732">Signal</keyword>
<dbReference type="InterPro" id="IPR036396">
    <property type="entry name" value="Cyt_P450_sf"/>
</dbReference>
<evidence type="ECO:0000256" key="9">
    <source>
        <dbReference type="PIRSR" id="PIRSR602401-1"/>
    </source>
</evidence>
<evidence type="ECO:0000256" key="10">
    <source>
        <dbReference type="RuleBase" id="RU000461"/>
    </source>
</evidence>
<evidence type="ECO:0000256" key="11">
    <source>
        <dbReference type="SAM" id="SignalP"/>
    </source>
</evidence>
<keyword evidence="7 9" id="KW-0408">Iron</keyword>
<dbReference type="InParanoid" id="A0A0C3A8D8"/>
<comment type="similarity">
    <text evidence="3 10">Belongs to the cytochrome P450 family.</text>
</comment>
<comment type="cofactor">
    <cofactor evidence="1 9">
        <name>heme</name>
        <dbReference type="ChEBI" id="CHEBI:30413"/>
    </cofactor>
</comment>
<keyword evidence="5 9" id="KW-0479">Metal-binding</keyword>